<comment type="similarity">
    <text evidence="2">Belongs to the SAM hydrolase / SAM-dependent halogenase family.</text>
</comment>
<dbReference type="Pfam" id="PF01887">
    <property type="entry name" value="SAM_HAT_N"/>
    <property type="match status" value="1"/>
</dbReference>
<evidence type="ECO:0000259" key="3">
    <source>
        <dbReference type="Pfam" id="PF01887"/>
    </source>
</evidence>
<evidence type="ECO:0000256" key="2">
    <source>
        <dbReference type="ARBA" id="ARBA00024035"/>
    </source>
</evidence>
<name>A0A147JSL2_HADYE</name>
<dbReference type="Gene3D" id="2.40.30.90">
    <property type="entry name" value="Bacterial fluorinating enzyme like"/>
    <property type="match status" value="1"/>
</dbReference>
<dbReference type="SUPFAM" id="SSF102522">
    <property type="entry name" value="Bacterial fluorinating enzyme, N-terminal domain"/>
    <property type="match status" value="1"/>
</dbReference>
<feature type="domain" description="S-adenosyl-l-methionine hydroxide adenosyltransferase N-terminal" evidence="3">
    <location>
        <begin position="8"/>
        <end position="154"/>
    </location>
</feature>
<dbReference type="InterPro" id="IPR046469">
    <property type="entry name" value="SAM_HAT_N"/>
</dbReference>
<dbReference type="InterPro" id="IPR002747">
    <property type="entry name" value="SAM_OH_AdoTrfase"/>
</dbReference>
<dbReference type="SUPFAM" id="SSF101852">
    <property type="entry name" value="Bacterial fluorinating enzyme, C-terminal domain"/>
    <property type="match status" value="1"/>
</dbReference>
<accession>A0A147JSL2</accession>
<dbReference type="Proteomes" id="UP000074294">
    <property type="component" value="Unassembled WGS sequence"/>
</dbReference>
<dbReference type="PANTHER" id="PTHR35092">
    <property type="entry name" value="CHLORINASE MJ1651"/>
    <property type="match status" value="1"/>
</dbReference>
<feature type="domain" description="S-adenosyl-l-methionine hydroxide adenosyltransferase C-terminal" evidence="4">
    <location>
        <begin position="177"/>
        <end position="254"/>
    </location>
</feature>
<sequence>MDLQMPVIALLSDLGTKDYFVGALKGAILSINPNAVIVDITHEVPRHDVLTAAFTLAHAAETFPKNTIFVAVVDPGVGTSRKSILLTTENGLFFIGPDNGIFTLVAERFGVKEIRELTNKKLMRDEISSTFHGRDVFAPVAAHLSRGIAPAEVGPGLPGMKRLELPRPKIEGGEMVGEVLLIDVFGNILTNIDRELIENFAGVGDELELDIEGKKLIAKFVRTFAEVGVGETVCYVGSANLLEVAKNQGNLAGDIAARAHLKIRLRRVKG</sequence>
<dbReference type="EMBL" id="LQMQ01000064">
    <property type="protein sequence ID" value="KUO39456.1"/>
    <property type="molecule type" value="Genomic_DNA"/>
</dbReference>
<evidence type="ECO:0000256" key="1">
    <source>
        <dbReference type="ARBA" id="ARBA00022691"/>
    </source>
</evidence>
<dbReference type="PIRSF" id="PIRSF006779">
    <property type="entry name" value="UCP006779"/>
    <property type="match status" value="1"/>
</dbReference>
<evidence type="ECO:0000259" key="4">
    <source>
        <dbReference type="Pfam" id="PF20257"/>
    </source>
</evidence>
<dbReference type="InterPro" id="IPR023228">
    <property type="entry name" value="SAM_OH_AdoTrfase_N_sf"/>
</dbReference>
<dbReference type="Pfam" id="PF20257">
    <property type="entry name" value="SAM_HAT_C"/>
    <property type="match status" value="1"/>
</dbReference>
<evidence type="ECO:0000313" key="5">
    <source>
        <dbReference type="EMBL" id="KUO39456.1"/>
    </source>
</evidence>
<reference evidence="5 6" key="1">
    <citation type="journal article" date="2016" name="Nat. Microbiol.">
        <title>Genomic inference of the metabolism of cosmopolitan subsurface Archaea, Hadesarchaea.</title>
        <authorList>
            <person name="Baker B.J."/>
            <person name="Saw J.H."/>
            <person name="Lind A.E."/>
            <person name="Lazar C.S."/>
            <person name="Hinrichs K.-U."/>
            <person name="Teske A.P."/>
            <person name="Ettema T.J."/>
        </authorList>
    </citation>
    <scope>NUCLEOTIDE SEQUENCE [LARGE SCALE GENOMIC DNA]</scope>
</reference>
<dbReference type="Gene3D" id="3.40.50.10790">
    <property type="entry name" value="S-adenosyl-l-methionine hydroxide adenosyltransferase, N-terminal"/>
    <property type="match status" value="1"/>
</dbReference>
<keyword evidence="1" id="KW-0949">S-adenosyl-L-methionine</keyword>
<protein>
    <submittedName>
        <fullName evidence="5">Uncharacterized protein</fullName>
    </submittedName>
</protein>
<dbReference type="STRING" id="1776334.APZ16_02405"/>
<dbReference type="AlphaFoldDB" id="A0A147JSL2"/>
<proteinExistence type="inferred from homology"/>
<gene>
    <name evidence="5" type="ORF">APZ16_02405</name>
</gene>
<dbReference type="InterPro" id="IPR046470">
    <property type="entry name" value="SAM_HAT_C"/>
</dbReference>
<dbReference type="InterPro" id="IPR023227">
    <property type="entry name" value="SAM_OH_AdoTrfase_C_sf"/>
</dbReference>
<organism evidence="5 6">
    <name type="scientific">Hadarchaeum yellowstonense</name>
    <dbReference type="NCBI Taxonomy" id="1776334"/>
    <lineage>
        <taxon>Archaea</taxon>
        <taxon>Methanobacteriati</taxon>
        <taxon>Candidatus Hadarchaeota</taxon>
        <taxon>Candidatus Hadarchaeia</taxon>
        <taxon>Candidatus Hadarchaeales</taxon>
        <taxon>Candidatus Hadarchaeaceae</taxon>
        <taxon>Candidatus Hadarchaeum</taxon>
    </lineage>
</organism>
<evidence type="ECO:0000313" key="6">
    <source>
        <dbReference type="Proteomes" id="UP000074294"/>
    </source>
</evidence>
<dbReference type="PANTHER" id="PTHR35092:SF1">
    <property type="entry name" value="CHLORINASE MJ1651"/>
    <property type="match status" value="1"/>
</dbReference>
<comment type="caution">
    <text evidence="5">The sequence shown here is derived from an EMBL/GenBank/DDBJ whole genome shotgun (WGS) entry which is preliminary data.</text>
</comment>